<feature type="region of interest" description="Disordered" evidence="1">
    <location>
        <begin position="149"/>
        <end position="177"/>
    </location>
</feature>
<evidence type="ECO:0000313" key="2">
    <source>
        <dbReference type="EMBL" id="KEH26553.1"/>
    </source>
</evidence>
<protein>
    <submittedName>
        <fullName evidence="2 3">Uncharacterized protein</fullName>
    </submittedName>
</protein>
<organism evidence="2 4">
    <name type="scientific">Medicago truncatula</name>
    <name type="common">Barrel medic</name>
    <name type="synonym">Medicago tribuloides</name>
    <dbReference type="NCBI Taxonomy" id="3880"/>
    <lineage>
        <taxon>Eukaryota</taxon>
        <taxon>Viridiplantae</taxon>
        <taxon>Streptophyta</taxon>
        <taxon>Embryophyta</taxon>
        <taxon>Tracheophyta</taxon>
        <taxon>Spermatophyta</taxon>
        <taxon>Magnoliopsida</taxon>
        <taxon>eudicotyledons</taxon>
        <taxon>Gunneridae</taxon>
        <taxon>Pentapetalae</taxon>
        <taxon>rosids</taxon>
        <taxon>fabids</taxon>
        <taxon>Fabales</taxon>
        <taxon>Fabaceae</taxon>
        <taxon>Papilionoideae</taxon>
        <taxon>50 kb inversion clade</taxon>
        <taxon>NPAAA clade</taxon>
        <taxon>Hologalegina</taxon>
        <taxon>IRL clade</taxon>
        <taxon>Trifolieae</taxon>
        <taxon>Medicago</taxon>
    </lineage>
</organism>
<proteinExistence type="predicted"/>
<sequence length="177" mass="19815">MAQTTFGTDFTFERPLEHPATALLYMFGEVIETGIWKPTTSPHCADIQKQRTHMCLQSESEDSDGIIPHPQQYRHRTKGECVIANTALVSKVVKIGTLLQSVSHLSLCDENFVSTVQLEDLFMLASIMLEVGLERYLLTREGFQVKDGEGLETKQSSRSARSGEEPVPDAIQIEMRS</sequence>
<dbReference type="EnsemblPlants" id="KEH26553">
    <property type="protein sequence ID" value="KEH26553"/>
    <property type="gene ID" value="MTR_6g464520"/>
</dbReference>
<evidence type="ECO:0000313" key="3">
    <source>
        <dbReference type="EnsemblPlants" id="KEH26553"/>
    </source>
</evidence>
<keyword evidence="4" id="KW-1185">Reference proteome</keyword>
<dbReference type="HOGENOM" id="CLU_1520092_0_0_1"/>
<dbReference type="AlphaFoldDB" id="A0A072UBZ4"/>
<reference evidence="2 4" key="2">
    <citation type="journal article" date="2014" name="BMC Genomics">
        <title>An improved genome release (version Mt4.0) for the model legume Medicago truncatula.</title>
        <authorList>
            <person name="Tang H."/>
            <person name="Krishnakumar V."/>
            <person name="Bidwell S."/>
            <person name="Rosen B."/>
            <person name="Chan A."/>
            <person name="Zhou S."/>
            <person name="Gentzbittel L."/>
            <person name="Childs K.L."/>
            <person name="Yandell M."/>
            <person name="Gundlach H."/>
            <person name="Mayer K.F."/>
            <person name="Schwartz D.C."/>
            <person name="Town C.D."/>
        </authorList>
    </citation>
    <scope>GENOME REANNOTATION</scope>
    <source>
        <strain evidence="2">A17</strain>
        <strain evidence="3 4">cv. Jemalong A17</strain>
    </source>
</reference>
<reference evidence="3" key="3">
    <citation type="submission" date="2015-04" db="UniProtKB">
        <authorList>
            <consortium name="EnsemblPlants"/>
        </authorList>
    </citation>
    <scope>IDENTIFICATION</scope>
    <source>
        <strain evidence="3">cv. Jemalong A17</strain>
    </source>
</reference>
<name>A0A072UBZ4_MEDTR</name>
<evidence type="ECO:0000256" key="1">
    <source>
        <dbReference type="SAM" id="MobiDB-lite"/>
    </source>
</evidence>
<accession>A0A072UBZ4</accession>
<evidence type="ECO:0000313" key="4">
    <source>
        <dbReference type="Proteomes" id="UP000002051"/>
    </source>
</evidence>
<gene>
    <name evidence="2" type="ordered locus">MTR_6g464520</name>
</gene>
<dbReference type="Proteomes" id="UP000002051">
    <property type="component" value="Chromosome 6"/>
</dbReference>
<reference evidence="2 4" key="1">
    <citation type="journal article" date="2011" name="Nature">
        <title>The Medicago genome provides insight into the evolution of rhizobial symbioses.</title>
        <authorList>
            <person name="Young N.D."/>
            <person name="Debelle F."/>
            <person name="Oldroyd G.E."/>
            <person name="Geurts R."/>
            <person name="Cannon S.B."/>
            <person name="Udvardi M.K."/>
            <person name="Benedito V.A."/>
            <person name="Mayer K.F."/>
            <person name="Gouzy J."/>
            <person name="Schoof H."/>
            <person name="Van de Peer Y."/>
            <person name="Proost S."/>
            <person name="Cook D.R."/>
            <person name="Meyers B.C."/>
            <person name="Spannagl M."/>
            <person name="Cheung F."/>
            <person name="De Mita S."/>
            <person name="Krishnakumar V."/>
            <person name="Gundlach H."/>
            <person name="Zhou S."/>
            <person name="Mudge J."/>
            <person name="Bharti A.K."/>
            <person name="Murray J.D."/>
            <person name="Naoumkina M.A."/>
            <person name="Rosen B."/>
            <person name="Silverstein K.A."/>
            <person name="Tang H."/>
            <person name="Rombauts S."/>
            <person name="Zhao P.X."/>
            <person name="Zhou P."/>
            <person name="Barbe V."/>
            <person name="Bardou P."/>
            <person name="Bechner M."/>
            <person name="Bellec A."/>
            <person name="Berger A."/>
            <person name="Berges H."/>
            <person name="Bidwell S."/>
            <person name="Bisseling T."/>
            <person name="Choisne N."/>
            <person name="Couloux A."/>
            <person name="Denny R."/>
            <person name="Deshpande S."/>
            <person name="Dai X."/>
            <person name="Doyle J.J."/>
            <person name="Dudez A.M."/>
            <person name="Farmer A.D."/>
            <person name="Fouteau S."/>
            <person name="Franken C."/>
            <person name="Gibelin C."/>
            <person name="Gish J."/>
            <person name="Goldstein S."/>
            <person name="Gonzalez A.J."/>
            <person name="Green P.J."/>
            <person name="Hallab A."/>
            <person name="Hartog M."/>
            <person name="Hua A."/>
            <person name="Humphray S.J."/>
            <person name="Jeong D.H."/>
            <person name="Jing Y."/>
            <person name="Jocker A."/>
            <person name="Kenton S.M."/>
            <person name="Kim D.J."/>
            <person name="Klee K."/>
            <person name="Lai H."/>
            <person name="Lang C."/>
            <person name="Lin S."/>
            <person name="Macmil S.L."/>
            <person name="Magdelenat G."/>
            <person name="Matthews L."/>
            <person name="McCorrison J."/>
            <person name="Monaghan E.L."/>
            <person name="Mun J.H."/>
            <person name="Najar F.Z."/>
            <person name="Nicholson C."/>
            <person name="Noirot C."/>
            <person name="O'Bleness M."/>
            <person name="Paule C.R."/>
            <person name="Poulain J."/>
            <person name="Prion F."/>
            <person name="Qin B."/>
            <person name="Qu C."/>
            <person name="Retzel E.F."/>
            <person name="Riddle C."/>
            <person name="Sallet E."/>
            <person name="Samain S."/>
            <person name="Samson N."/>
            <person name="Sanders I."/>
            <person name="Saurat O."/>
            <person name="Scarpelli C."/>
            <person name="Schiex T."/>
            <person name="Segurens B."/>
            <person name="Severin A.J."/>
            <person name="Sherrier D.J."/>
            <person name="Shi R."/>
            <person name="Sims S."/>
            <person name="Singer S.R."/>
            <person name="Sinharoy S."/>
            <person name="Sterck L."/>
            <person name="Viollet A."/>
            <person name="Wang B.B."/>
            <person name="Wang K."/>
            <person name="Wang M."/>
            <person name="Wang X."/>
            <person name="Warfsmann J."/>
            <person name="Weissenbach J."/>
            <person name="White D.D."/>
            <person name="White J.D."/>
            <person name="Wiley G.B."/>
            <person name="Wincker P."/>
            <person name="Xing Y."/>
            <person name="Yang L."/>
            <person name="Yao Z."/>
            <person name="Ying F."/>
            <person name="Zhai J."/>
            <person name="Zhou L."/>
            <person name="Zuber A."/>
            <person name="Denarie J."/>
            <person name="Dixon R.A."/>
            <person name="May G.D."/>
            <person name="Schwartz D.C."/>
            <person name="Rogers J."/>
            <person name="Quetier F."/>
            <person name="Town C.D."/>
            <person name="Roe B.A."/>
        </authorList>
    </citation>
    <scope>NUCLEOTIDE SEQUENCE [LARGE SCALE GENOMIC DNA]</scope>
    <source>
        <strain evidence="2">A17</strain>
        <strain evidence="3 4">cv. Jemalong A17</strain>
    </source>
</reference>
<dbReference type="EMBL" id="CM001222">
    <property type="protein sequence ID" value="KEH26553.1"/>
    <property type="molecule type" value="Genomic_DNA"/>
</dbReference>